<evidence type="ECO:0000256" key="1">
    <source>
        <dbReference type="ARBA" id="ARBA00022553"/>
    </source>
</evidence>
<evidence type="ECO:0000259" key="9">
    <source>
        <dbReference type="PROSITE" id="PS51755"/>
    </source>
</evidence>
<evidence type="ECO:0000256" key="6">
    <source>
        <dbReference type="PROSITE-ProRule" id="PRU00169"/>
    </source>
</evidence>
<feature type="DNA-binding region" description="OmpR/PhoB-type" evidence="7">
    <location>
        <begin position="124"/>
        <end position="218"/>
    </location>
</feature>
<dbReference type="OrthoDB" id="9802426at2"/>
<organism evidence="10 11">
    <name type="scientific">Pararhizobium mangrovi</name>
    <dbReference type="NCBI Taxonomy" id="2590452"/>
    <lineage>
        <taxon>Bacteria</taxon>
        <taxon>Pseudomonadati</taxon>
        <taxon>Pseudomonadota</taxon>
        <taxon>Alphaproteobacteria</taxon>
        <taxon>Hyphomicrobiales</taxon>
        <taxon>Rhizobiaceae</taxon>
        <taxon>Rhizobium/Agrobacterium group</taxon>
        <taxon>Pararhizobium</taxon>
    </lineage>
</organism>
<dbReference type="GO" id="GO:0032993">
    <property type="term" value="C:protein-DNA complex"/>
    <property type="evidence" value="ECO:0007669"/>
    <property type="project" value="TreeGrafter"/>
</dbReference>
<dbReference type="Gene3D" id="3.40.50.2300">
    <property type="match status" value="1"/>
</dbReference>
<comment type="caution">
    <text evidence="10">The sequence shown here is derived from an EMBL/GenBank/DDBJ whole genome shotgun (WGS) entry which is preliminary data.</text>
</comment>
<evidence type="ECO:0000256" key="2">
    <source>
        <dbReference type="ARBA" id="ARBA00023012"/>
    </source>
</evidence>
<feature type="domain" description="Response regulatory" evidence="8">
    <location>
        <begin position="2"/>
        <end position="116"/>
    </location>
</feature>
<dbReference type="Gene3D" id="1.10.10.10">
    <property type="entry name" value="Winged helix-like DNA-binding domain superfamily/Winged helix DNA-binding domain"/>
    <property type="match status" value="1"/>
</dbReference>
<dbReference type="PROSITE" id="PS51755">
    <property type="entry name" value="OMPR_PHOB"/>
    <property type="match status" value="1"/>
</dbReference>
<evidence type="ECO:0000256" key="5">
    <source>
        <dbReference type="ARBA" id="ARBA00023163"/>
    </source>
</evidence>
<dbReference type="RefSeq" id="WP_141166495.1">
    <property type="nucleotide sequence ID" value="NZ_VHLH01000012.1"/>
</dbReference>
<keyword evidence="4 7" id="KW-0238">DNA-binding</keyword>
<dbReference type="GO" id="GO:0000156">
    <property type="term" value="F:phosphorelay response regulator activity"/>
    <property type="evidence" value="ECO:0007669"/>
    <property type="project" value="TreeGrafter"/>
</dbReference>
<dbReference type="EMBL" id="VHLH01000012">
    <property type="protein sequence ID" value="TPW29321.1"/>
    <property type="molecule type" value="Genomic_DNA"/>
</dbReference>
<keyword evidence="3" id="KW-0805">Transcription regulation</keyword>
<dbReference type="InterPro" id="IPR001789">
    <property type="entry name" value="Sig_transdc_resp-reg_receiver"/>
</dbReference>
<dbReference type="Pfam" id="PF00486">
    <property type="entry name" value="Trans_reg_C"/>
    <property type="match status" value="1"/>
</dbReference>
<gene>
    <name evidence="10" type="ORF">FJU11_07890</name>
</gene>
<evidence type="ECO:0000256" key="3">
    <source>
        <dbReference type="ARBA" id="ARBA00023015"/>
    </source>
</evidence>
<proteinExistence type="predicted"/>
<dbReference type="PROSITE" id="PS50110">
    <property type="entry name" value="RESPONSE_REGULATORY"/>
    <property type="match status" value="1"/>
</dbReference>
<evidence type="ECO:0000313" key="10">
    <source>
        <dbReference type="EMBL" id="TPW29321.1"/>
    </source>
</evidence>
<dbReference type="InterPro" id="IPR039420">
    <property type="entry name" value="WalR-like"/>
</dbReference>
<dbReference type="GO" id="GO:0000976">
    <property type="term" value="F:transcription cis-regulatory region binding"/>
    <property type="evidence" value="ECO:0007669"/>
    <property type="project" value="TreeGrafter"/>
</dbReference>
<dbReference type="SUPFAM" id="SSF52172">
    <property type="entry name" value="CheY-like"/>
    <property type="match status" value="1"/>
</dbReference>
<dbReference type="Pfam" id="PF00072">
    <property type="entry name" value="Response_reg"/>
    <property type="match status" value="1"/>
</dbReference>
<dbReference type="PANTHER" id="PTHR48111:SF67">
    <property type="entry name" value="TRANSCRIPTIONAL REGULATORY PROTEIN TCTD"/>
    <property type="match status" value="1"/>
</dbReference>
<dbReference type="PANTHER" id="PTHR48111">
    <property type="entry name" value="REGULATOR OF RPOS"/>
    <property type="match status" value="1"/>
</dbReference>
<dbReference type="SMART" id="SM00448">
    <property type="entry name" value="REC"/>
    <property type="match status" value="1"/>
</dbReference>
<dbReference type="SMART" id="SM00862">
    <property type="entry name" value="Trans_reg_C"/>
    <property type="match status" value="1"/>
</dbReference>
<dbReference type="GO" id="GO:0006355">
    <property type="term" value="P:regulation of DNA-templated transcription"/>
    <property type="evidence" value="ECO:0007669"/>
    <property type="project" value="InterPro"/>
</dbReference>
<evidence type="ECO:0000313" key="11">
    <source>
        <dbReference type="Proteomes" id="UP000320314"/>
    </source>
</evidence>
<dbReference type="CDD" id="cd00383">
    <property type="entry name" value="trans_reg_C"/>
    <property type="match status" value="1"/>
</dbReference>
<dbReference type="AlphaFoldDB" id="A0A506U886"/>
<accession>A0A506U886</accession>
<dbReference type="InterPro" id="IPR001867">
    <property type="entry name" value="OmpR/PhoB-type_DNA-bd"/>
</dbReference>
<evidence type="ECO:0000256" key="7">
    <source>
        <dbReference type="PROSITE-ProRule" id="PRU01091"/>
    </source>
</evidence>
<dbReference type="FunFam" id="3.40.50.2300:FF:000002">
    <property type="entry name" value="DNA-binding response regulator PhoP"/>
    <property type="match status" value="1"/>
</dbReference>
<dbReference type="GO" id="GO:0005829">
    <property type="term" value="C:cytosol"/>
    <property type="evidence" value="ECO:0007669"/>
    <property type="project" value="TreeGrafter"/>
</dbReference>
<evidence type="ECO:0000259" key="8">
    <source>
        <dbReference type="PROSITE" id="PS50110"/>
    </source>
</evidence>
<dbReference type="InterPro" id="IPR036388">
    <property type="entry name" value="WH-like_DNA-bd_sf"/>
</dbReference>
<keyword evidence="2" id="KW-0902">Two-component regulatory system</keyword>
<keyword evidence="11" id="KW-1185">Reference proteome</keyword>
<dbReference type="Proteomes" id="UP000320314">
    <property type="component" value="Unassembled WGS sequence"/>
</dbReference>
<keyword evidence="1 6" id="KW-0597">Phosphoprotein</keyword>
<feature type="modified residue" description="4-aspartylphosphate" evidence="6">
    <location>
        <position position="51"/>
    </location>
</feature>
<feature type="domain" description="OmpR/PhoB-type" evidence="9">
    <location>
        <begin position="124"/>
        <end position="218"/>
    </location>
</feature>
<evidence type="ECO:0000256" key="4">
    <source>
        <dbReference type="ARBA" id="ARBA00023125"/>
    </source>
</evidence>
<dbReference type="InterPro" id="IPR011006">
    <property type="entry name" value="CheY-like_superfamily"/>
</dbReference>
<reference evidence="10 11" key="1">
    <citation type="submission" date="2019-06" db="EMBL/GenBank/DDBJ databases">
        <authorList>
            <person name="Li M."/>
        </authorList>
    </citation>
    <scope>NUCLEOTIDE SEQUENCE [LARGE SCALE GENOMIC DNA]</scope>
    <source>
        <strain evidence="10 11">BGMRC6574</strain>
    </source>
</reference>
<protein>
    <submittedName>
        <fullName evidence="10">Response regulator transcription factor</fullName>
    </submittedName>
</protein>
<sequence length="218" mass="24230">MRILLVEDDRVLGDGLRTGLTLEGHTVDWLEDGEDAAIAVDRERFDVAILDLALPSRSGMDVLADWRSRENSLPVLVLTATGDNAQCIAALDTGADDYVVKPAELDQILARLRALQRRAAGKADNRMSCGALHLERENRMAWLADEPLDLSAYEFAILETLMEHPGRPVSPERLESLLYGWNAMPESNSVQVLIHKLRSKIGTKRIETLRGLGYRLST</sequence>
<name>A0A506U886_9HYPH</name>
<keyword evidence="5" id="KW-0804">Transcription</keyword>